<accession>A0A4V4H0Z4</accession>
<protein>
    <recommendedName>
        <fullName evidence="1">ATP-grasp domain-containing protein</fullName>
    </recommendedName>
</protein>
<dbReference type="OrthoDB" id="5355744at2"/>
<name>A0A4V4H0Z4_9BACT</name>
<dbReference type="RefSeq" id="WP_136578460.1">
    <property type="nucleotide sequence ID" value="NZ_STFF01000004.1"/>
</dbReference>
<dbReference type="Pfam" id="PF14243">
    <property type="entry name" value="R2K_3"/>
    <property type="match status" value="1"/>
</dbReference>
<gene>
    <name evidence="2" type="ORF">FAM09_15270</name>
</gene>
<dbReference type="EMBL" id="STFF01000004">
    <property type="protein sequence ID" value="THU38506.1"/>
    <property type="molecule type" value="Genomic_DNA"/>
</dbReference>
<feature type="domain" description="ATP-grasp" evidence="1">
    <location>
        <begin position="144"/>
        <end position="299"/>
    </location>
</feature>
<evidence type="ECO:0000313" key="3">
    <source>
        <dbReference type="Proteomes" id="UP000306918"/>
    </source>
</evidence>
<organism evidence="2 3">
    <name type="scientific">Niastella caeni</name>
    <dbReference type="NCBI Taxonomy" id="2569763"/>
    <lineage>
        <taxon>Bacteria</taxon>
        <taxon>Pseudomonadati</taxon>
        <taxon>Bacteroidota</taxon>
        <taxon>Chitinophagia</taxon>
        <taxon>Chitinophagales</taxon>
        <taxon>Chitinophagaceae</taxon>
        <taxon>Niastella</taxon>
    </lineage>
</organism>
<keyword evidence="3" id="KW-1185">Reference proteome</keyword>
<comment type="caution">
    <text evidence="2">The sequence shown here is derived from an EMBL/GenBank/DDBJ whole genome shotgun (WGS) entry which is preliminary data.</text>
</comment>
<evidence type="ECO:0000259" key="1">
    <source>
        <dbReference type="Pfam" id="PF14243"/>
    </source>
</evidence>
<sequence length="304" mass="35454">MTEQLYILFCESPVQANKVDEDFEDQFISAKENGFETLLVNFDDLTSIDKFSIATKRIKPVDKLSTVIYRGWMLTPKQYSILYNDLLSKNYKLINNIAEYQNCHYLPDSLKFIENVTPKTVFQKFDNENAIDLLIENSKVFGQKSVILKDYVKSEKHDWETACYVENASNIDNLKQKIDNLIKLRDKYLNEGIVVREFVELNYLTIHSKSGMPLTEEYRLFFCNKKLVGIYNYWEEGEYNLTKPDITEFEQIATRVESKFFSMDIARQKNGALIIIELGDGQVAGLPDKTDINEFYKQLKICCC</sequence>
<reference evidence="2 3" key="1">
    <citation type="submission" date="2019-04" db="EMBL/GenBank/DDBJ databases">
        <title>Niastella caeni sp. nov., isolated from activated sludge.</title>
        <authorList>
            <person name="Sheng M."/>
        </authorList>
    </citation>
    <scope>NUCLEOTIDE SEQUENCE [LARGE SCALE GENOMIC DNA]</scope>
    <source>
        <strain evidence="2 3">HX-2-15</strain>
    </source>
</reference>
<dbReference type="AlphaFoldDB" id="A0A4V4H0Z4"/>
<dbReference type="InterPro" id="IPR025643">
    <property type="entry name" value="R2K_3"/>
</dbReference>
<dbReference type="Proteomes" id="UP000306918">
    <property type="component" value="Unassembled WGS sequence"/>
</dbReference>
<evidence type="ECO:0000313" key="2">
    <source>
        <dbReference type="EMBL" id="THU38506.1"/>
    </source>
</evidence>
<proteinExistence type="predicted"/>